<organism evidence="1 2">
    <name type="scientific">Streptomyces kaempferi</name>
    <dbReference type="NCBI Taxonomy" id="333725"/>
    <lineage>
        <taxon>Bacteria</taxon>
        <taxon>Bacillati</taxon>
        <taxon>Actinomycetota</taxon>
        <taxon>Actinomycetes</taxon>
        <taxon>Kitasatosporales</taxon>
        <taxon>Streptomycetaceae</taxon>
        <taxon>Streptomyces</taxon>
    </lineage>
</organism>
<evidence type="ECO:0000313" key="1">
    <source>
        <dbReference type="EMBL" id="MFD1304783.1"/>
    </source>
</evidence>
<dbReference type="RefSeq" id="WP_168531483.1">
    <property type="nucleotide sequence ID" value="NZ_JBHSKH010000072.1"/>
</dbReference>
<protein>
    <submittedName>
        <fullName evidence="1">Uncharacterized protein</fullName>
    </submittedName>
</protein>
<evidence type="ECO:0000313" key="2">
    <source>
        <dbReference type="Proteomes" id="UP001597058"/>
    </source>
</evidence>
<gene>
    <name evidence="1" type="ORF">ACFQ5X_02870</name>
</gene>
<dbReference type="EMBL" id="JBHTMM010000002">
    <property type="protein sequence ID" value="MFD1304783.1"/>
    <property type="molecule type" value="Genomic_DNA"/>
</dbReference>
<proteinExistence type="predicted"/>
<accession>A0ABW3X953</accession>
<keyword evidence="2" id="KW-1185">Reference proteome</keyword>
<dbReference type="Proteomes" id="UP001597058">
    <property type="component" value="Unassembled WGS sequence"/>
</dbReference>
<reference evidence="2" key="1">
    <citation type="journal article" date="2019" name="Int. J. Syst. Evol. Microbiol.">
        <title>The Global Catalogue of Microorganisms (GCM) 10K type strain sequencing project: providing services to taxonomists for standard genome sequencing and annotation.</title>
        <authorList>
            <consortium name="The Broad Institute Genomics Platform"/>
            <consortium name="The Broad Institute Genome Sequencing Center for Infectious Disease"/>
            <person name="Wu L."/>
            <person name="Ma J."/>
        </authorList>
    </citation>
    <scope>NUCLEOTIDE SEQUENCE [LARGE SCALE GENOMIC DNA]</scope>
    <source>
        <strain evidence="2">CGMCC 4.7020</strain>
    </source>
</reference>
<name>A0ABW3X953_9ACTN</name>
<sequence length="54" mass="6305">MPNPQPGHHSPEDVYISHVGNCRVCKRESGRCPRAERLWRVYQEWRATTRGRSG</sequence>
<comment type="caution">
    <text evidence="1">The sequence shown here is derived from an EMBL/GenBank/DDBJ whole genome shotgun (WGS) entry which is preliminary data.</text>
</comment>